<proteinExistence type="predicted"/>
<keyword evidence="3" id="KW-1185">Reference proteome</keyword>
<sequence length="126" mass="13843">MSFMTASCEIYSGCVYLTVAQTNVATGAPAGTDNRAGYRRRHQRPEEYAMGSASVSPRESPPEWGCEGICGIRAAMNTAQQCTEEALAQHTILGLSRRVFRKAPDAFVVEVHDWIRGRRTAGIKHL</sequence>
<name>A0ABX0VIW0_9ENTR</name>
<protein>
    <submittedName>
        <fullName evidence="2">Uncharacterized protein</fullName>
    </submittedName>
</protein>
<evidence type="ECO:0000313" key="3">
    <source>
        <dbReference type="Proteomes" id="UP000697927"/>
    </source>
</evidence>
<evidence type="ECO:0000313" key="2">
    <source>
        <dbReference type="EMBL" id="NIY46456.1"/>
    </source>
</evidence>
<gene>
    <name evidence="2" type="ORF">E2L00_02680</name>
</gene>
<organism evidence="2 3">
    <name type="scientific">Cedecea colo</name>
    <dbReference type="NCBI Taxonomy" id="2552946"/>
    <lineage>
        <taxon>Bacteria</taxon>
        <taxon>Pseudomonadati</taxon>
        <taxon>Pseudomonadota</taxon>
        <taxon>Gammaproteobacteria</taxon>
        <taxon>Enterobacterales</taxon>
        <taxon>Enterobacteriaceae</taxon>
        <taxon>Cedecea</taxon>
    </lineage>
</organism>
<dbReference type="EMBL" id="SOYS01000001">
    <property type="protein sequence ID" value="NIY46456.1"/>
    <property type="molecule type" value="Genomic_DNA"/>
</dbReference>
<reference evidence="2 3" key="1">
    <citation type="journal article" date="2020" name="Microorganisms">
        <title>Polyphasic Characterisation of Cedecea colo sp. nov., a New Enteric Bacterium Isolated from the Koala Hindgut.</title>
        <authorList>
            <person name="Boath J.M."/>
            <person name="Dakhal S."/>
            <person name="Van T.T.H."/>
            <person name="Moore R.J."/>
            <person name="Dekiwadia C."/>
            <person name="Macreadie I.G."/>
        </authorList>
    </citation>
    <scope>NUCLEOTIDE SEQUENCE [LARGE SCALE GENOMIC DNA]</scope>
    <source>
        <strain evidence="2 3">ZA</strain>
    </source>
</reference>
<accession>A0ABX0VIW0</accession>
<evidence type="ECO:0000256" key="1">
    <source>
        <dbReference type="SAM" id="MobiDB-lite"/>
    </source>
</evidence>
<comment type="caution">
    <text evidence="2">The sequence shown here is derived from an EMBL/GenBank/DDBJ whole genome shotgun (WGS) entry which is preliminary data.</text>
</comment>
<feature type="region of interest" description="Disordered" evidence="1">
    <location>
        <begin position="29"/>
        <end position="62"/>
    </location>
</feature>
<dbReference type="Proteomes" id="UP000697927">
    <property type="component" value="Unassembled WGS sequence"/>
</dbReference>